<comment type="caution">
    <text evidence="2">The sequence shown here is derived from an EMBL/GenBank/DDBJ whole genome shotgun (WGS) entry which is preliminary data.</text>
</comment>
<evidence type="ECO:0000256" key="1">
    <source>
        <dbReference type="SAM" id="Phobius"/>
    </source>
</evidence>
<dbReference type="PANTHER" id="PTHR41795:SF1">
    <property type="entry name" value="EXOPOLYSACCHARIDE SYNTHESIS PROTEIN"/>
    <property type="match status" value="1"/>
</dbReference>
<reference evidence="2 3" key="1">
    <citation type="submission" date="2023-07" db="EMBL/GenBank/DDBJ databases">
        <title>Genomic Encyclopedia of Type Strains, Phase IV (KMG-IV): sequencing the most valuable type-strain genomes for metagenomic binning, comparative biology and taxonomic classification.</title>
        <authorList>
            <person name="Goeker M."/>
        </authorList>
    </citation>
    <scope>NUCLEOTIDE SEQUENCE [LARGE SCALE GENOMIC DNA]</scope>
    <source>
        <strain evidence="2 3">DSM 18695</strain>
    </source>
</reference>
<keyword evidence="1" id="KW-0812">Transmembrane</keyword>
<dbReference type="InterPro" id="IPR010331">
    <property type="entry name" value="ExoD"/>
</dbReference>
<keyword evidence="3" id="KW-1185">Reference proteome</keyword>
<evidence type="ECO:0008006" key="4">
    <source>
        <dbReference type="Google" id="ProtNLM"/>
    </source>
</evidence>
<dbReference type="PIRSF" id="PIRSF033239">
    <property type="entry name" value="ExoD"/>
    <property type="match status" value="1"/>
</dbReference>
<accession>A0ABU0IVA9</accession>
<feature type="transmembrane region" description="Helical" evidence="1">
    <location>
        <begin position="166"/>
        <end position="191"/>
    </location>
</feature>
<gene>
    <name evidence="2" type="ORF">QO010_003748</name>
</gene>
<dbReference type="Proteomes" id="UP001228905">
    <property type="component" value="Unassembled WGS sequence"/>
</dbReference>
<evidence type="ECO:0000313" key="2">
    <source>
        <dbReference type="EMBL" id="MDQ0465955.1"/>
    </source>
</evidence>
<keyword evidence="1" id="KW-0472">Membrane</keyword>
<name>A0ABU0IVA9_9CAUL</name>
<proteinExistence type="predicted"/>
<sequence>MPTEALHLSAMLADLAEDRDGPISLGEIIDHFGPRAFGAVLFVFAIPNLLPLPPGSTTVLGMPLLIAAPQLALGSRKPWIPRFLTRRTIEARTLASACRRAIPWIERVERLTEPRLGFMFGRAGDIAIGAVCTLLAAVLILPIPLGNMLPAAAVAALSLSLVQRDGLLTLIGYLIAATSAGVLVLSGHIVWRAVEKLGSMVGLW</sequence>
<protein>
    <recommendedName>
        <fullName evidence="4">Exopolysaccharide biosynthesis protein exod</fullName>
    </recommendedName>
</protein>
<dbReference type="Pfam" id="PF06055">
    <property type="entry name" value="ExoD"/>
    <property type="match status" value="1"/>
</dbReference>
<dbReference type="PANTHER" id="PTHR41795">
    <property type="entry name" value="EXOPOLYSACCHARIDE SYNTHESIS PROTEIN"/>
    <property type="match status" value="1"/>
</dbReference>
<feature type="transmembrane region" description="Helical" evidence="1">
    <location>
        <begin position="126"/>
        <end position="146"/>
    </location>
</feature>
<dbReference type="EMBL" id="JAUSVS010000009">
    <property type="protein sequence ID" value="MDQ0465955.1"/>
    <property type="molecule type" value="Genomic_DNA"/>
</dbReference>
<keyword evidence="1" id="KW-1133">Transmembrane helix</keyword>
<evidence type="ECO:0000313" key="3">
    <source>
        <dbReference type="Proteomes" id="UP001228905"/>
    </source>
</evidence>
<dbReference type="RefSeq" id="WP_307351704.1">
    <property type="nucleotide sequence ID" value="NZ_JAUSVS010000009.1"/>
</dbReference>
<organism evidence="2 3">
    <name type="scientific">Caulobacter ginsengisoli</name>
    <dbReference type="NCBI Taxonomy" id="400775"/>
    <lineage>
        <taxon>Bacteria</taxon>
        <taxon>Pseudomonadati</taxon>
        <taxon>Pseudomonadota</taxon>
        <taxon>Alphaproteobacteria</taxon>
        <taxon>Caulobacterales</taxon>
        <taxon>Caulobacteraceae</taxon>
        <taxon>Caulobacter</taxon>
    </lineage>
</organism>